<dbReference type="KEGG" id="vg:15042055"/>
<protein>
    <submittedName>
        <fullName evidence="1">Uncharacterized protein</fullName>
    </submittedName>
</protein>
<evidence type="ECO:0000313" key="2">
    <source>
        <dbReference type="Proteomes" id="UP000011861"/>
    </source>
</evidence>
<dbReference type="EMBL" id="AB711120">
    <property type="protein sequence ID" value="BAM99114.1"/>
    <property type="molecule type" value="Genomic_DNA"/>
</dbReference>
<dbReference type="Proteomes" id="UP000011861">
    <property type="component" value="Segment"/>
</dbReference>
<dbReference type="RefSeq" id="YP_007678060.1">
    <property type="nucleotide sequence ID" value="NC_020883.1"/>
</dbReference>
<organism evidence="1 2">
    <name type="scientific">Bacillus phage PM1</name>
    <dbReference type="NCBI Taxonomy" id="547228"/>
    <lineage>
        <taxon>Viruses</taxon>
        <taxon>Duplodnaviria</taxon>
        <taxon>Heunggongvirae</taxon>
        <taxon>Uroviricota</taxon>
        <taxon>Caudoviricetes</taxon>
        <taxon>Pemunavirus</taxon>
        <taxon>Pemunavirus PM1</taxon>
    </lineage>
</organism>
<reference evidence="1 2" key="1">
    <citation type="journal article" date="2013" name="Virus Genes">
        <title>Complete nucleotide sequence of Bacillus subtilis (natto) bacteriophage PM1, a phage associated with disruption of food production.</title>
        <authorList>
            <person name="Umene K."/>
            <person name="Shiraishi A."/>
        </authorList>
    </citation>
    <scope>NUCLEOTIDE SEQUENCE [LARGE SCALE GENOMIC DNA]</scope>
    <source>
        <strain evidence="1">PM1</strain>
    </source>
</reference>
<name>M5ABY1_9CAUD</name>
<accession>M5ABY1</accession>
<sequence length="135" mass="15393">MILKISYEGGHTKRISKGKVTELYDDLTNHMINGFNYYEFTGNNGEKTIINLKKITEVKLEHNDHLKYGEFVVQTVDGGEYHAQGKEAKKAHDALEAAISSELKSMTFKNSEDSYSTTIMLDKITKFFYVKGDKE</sequence>
<proteinExistence type="predicted"/>
<evidence type="ECO:0000313" key="1">
    <source>
        <dbReference type="EMBL" id="BAM99114.1"/>
    </source>
</evidence>
<keyword evidence="2" id="KW-1185">Reference proteome</keyword>
<dbReference type="GeneID" id="15042055"/>